<dbReference type="Pfam" id="PF16118">
    <property type="entry name" value="DUF4834"/>
    <property type="match status" value="1"/>
</dbReference>
<evidence type="ECO:0000313" key="3">
    <source>
        <dbReference type="Proteomes" id="UP000279600"/>
    </source>
</evidence>
<dbReference type="OrthoDB" id="1123055at2"/>
<dbReference type="EMBL" id="CP034549">
    <property type="protein sequence ID" value="AZQ44237.1"/>
    <property type="molecule type" value="Genomic_DNA"/>
</dbReference>
<proteinExistence type="predicted"/>
<accession>A0A3S9MYK3</accession>
<gene>
    <name evidence="2" type="ORF">EJ995_08310</name>
</gene>
<feature type="region of interest" description="Disordered" evidence="1">
    <location>
        <begin position="45"/>
        <end position="91"/>
    </location>
</feature>
<evidence type="ECO:0000256" key="1">
    <source>
        <dbReference type="SAM" id="MobiDB-lite"/>
    </source>
</evidence>
<sequence>MKLLQAVLIILLVYMTVRIVVKYFGKSILRWAGAKAMERVQRNFNQENSTSAKRSTVAEGEVKVERKSTTQRARSNPNKTVGEYVDYEEID</sequence>
<name>A0A3S9MYK3_9FLAO</name>
<keyword evidence="3" id="KW-1185">Reference proteome</keyword>
<feature type="compositionally biased region" description="Polar residues" evidence="1">
    <location>
        <begin position="45"/>
        <end position="54"/>
    </location>
</feature>
<dbReference type="Proteomes" id="UP000279600">
    <property type="component" value="Chromosome"/>
</dbReference>
<dbReference type="RefSeq" id="WP_126447478.1">
    <property type="nucleotide sequence ID" value="NZ_CP034549.1"/>
</dbReference>
<evidence type="ECO:0000313" key="2">
    <source>
        <dbReference type="EMBL" id="AZQ44237.1"/>
    </source>
</evidence>
<dbReference type="InterPro" id="IPR032272">
    <property type="entry name" value="DUF4834"/>
</dbReference>
<dbReference type="KEGG" id="noj:EJ995_08310"/>
<dbReference type="AlphaFoldDB" id="A0A3S9MYK3"/>
<reference evidence="2 3" key="1">
    <citation type="submission" date="2018-12" db="EMBL/GenBank/DDBJ databases">
        <title>Complete genome of Nonlabens sp. MJ115.</title>
        <authorList>
            <person name="Choi H.S."/>
            <person name="Jung J."/>
        </authorList>
    </citation>
    <scope>NUCLEOTIDE SEQUENCE [LARGE SCALE GENOMIC DNA]</scope>
    <source>
        <strain evidence="2 3">MJ115</strain>
    </source>
</reference>
<organism evidence="2 3">
    <name type="scientific">Nonlabens ponticola</name>
    <dbReference type="NCBI Taxonomy" id="2496866"/>
    <lineage>
        <taxon>Bacteria</taxon>
        <taxon>Pseudomonadati</taxon>
        <taxon>Bacteroidota</taxon>
        <taxon>Flavobacteriia</taxon>
        <taxon>Flavobacteriales</taxon>
        <taxon>Flavobacteriaceae</taxon>
        <taxon>Nonlabens</taxon>
    </lineage>
</organism>
<feature type="compositionally biased region" description="Polar residues" evidence="1">
    <location>
        <begin position="70"/>
        <end position="79"/>
    </location>
</feature>
<protein>
    <submittedName>
        <fullName evidence="2">DUF4834 family protein</fullName>
    </submittedName>
</protein>